<name>A0AAW8HUR1_PLUGE</name>
<proteinExistence type="predicted"/>
<sequence>MTQYDFVGFGLKAETTSLPTVLNIEVNMRKYVSLIIAFLPMYSMANSPDFPVVNSTKNGDQCEMSFNGKVISKHGCKYETSSYLTSYSLLTDTWTGVWIFQDSVMGNACEAGAIRVISMDLENKIQAHNPIDYCMGEVVVNNDRDKVKIDIRDINDPKKIEVWIFKGNKLTKQK</sequence>
<organism evidence="1 2">
    <name type="scientific">Pluralibacter gergoviae</name>
    <name type="common">Enterobacter gergoviae</name>
    <dbReference type="NCBI Taxonomy" id="61647"/>
    <lineage>
        <taxon>Bacteria</taxon>
        <taxon>Pseudomonadati</taxon>
        <taxon>Pseudomonadota</taxon>
        <taxon>Gammaproteobacteria</taxon>
        <taxon>Enterobacterales</taxon>
        <taxon>Enterobacteriaceae</taxon>
        <taxon>Pluralibacter</taxon>
    </lineage>
</organism>
<comment type="caution">
    <text evidence="1">The sequence shown here is derived from an EMBL/GenBank/DDBJ whole genome shotgun (WGS) entry which is preliminary data.</text>
</comment>
<accession>A0AAW8HUR1</accession>
<protein>
    <submittedName>
        <fullName evidence="1">Uncharacterized protein</fullName>
    </submittedName>
</protein>
<dbReference type="GeneID" id="61386726"/>
<dbReference type="Proteomes" id="UP001236270">
    <property type="component" value="Unassembled WGS sequence"/>
</dbReference>
<evidence type="ECO:0000313" key="2">
    <source>
        <dbReference type="Proteomes" id="UP001236270"/>
    </source>
</evidence>
<reference evidence="1" key="1">
    <citation type="submission" date="2023-08" db="EMBL/GenBank/DDBJ databases">
        <title>WGS of pathogenic bacterial species, Los Angeles County Public Health Laboratories.</title>
        <authorList>
            <person name="Garrigues J.M."/>
            <person name="Green N.M."/>
        </authorList>
    </citation>
    <scope>NUCLEOTIDE SEQUENCE</scope>
    <source>
        <strain evidence="1">LACPHL-BACT-2023-00068</strain>
    </source>
</reference>
<dbReference type="RefSeq" id="WP_146144445.1">
    <property type="nucleotide sequence ID" value="NZ_CP020388.1"/>
</dbReference>
<dbReference type="AlphaFoldDB" id="A0AAW8HUR1"/>
<dbReference type="EMBL" id="JAVDNV010000013">
    <property type="protein sequence ID" value="MDQ2310828.1"/>
    <property type="molecule type" value="Genomic_DNA"/>
</dbReference>
<gene>
    <name evidence="1" type="ORF">RBJ30_17210</name>
</gene>
<evidence type="ECO:0000313" key="1">
    <source>
        <dbReference type="EMBL" id="MDQ2310828.1"/>
    </source>
</evidence>